<dbReference type="InterPro" id="IPR000682">
    <property type="entry name" value="PCMT"/>
</dbReference>
<dbReference type="RefSeq" id="WP_132111432.1">
    <property type="nucleotide sequence ID" value="NZ_SLWS01000001.1"/>
</dbReference>
<keyword evidence="8" id="KW-0949">S-adenosyl-L-methionine</keyword>
<comment type="subcellular location">
    <subcellularLocation>
        <location evidence="1">Cytoplasm</location>
    </subcellularLocation>
</comment>
<keyword evidence="13" id="KW-1185">Reference proteome</keyword>
<dbReference type="Proteomes" id="UP000295680">
    <property type="component" value="Unassembled WGS sequence"/>
</dbReference>
<dbReference type="Pfam" id="PF01135">
    <property type="entry name" value="PCMT"/>
    <property type="match status" value="1"/>
</dbReference>
<evidence type="ECO:0000313" key="12">
    <source>
        <dbReference type="EMBL" id="TCO65184.1"/>
    </source>
</evidence>
<evidence type="ECO:0000256" key="7">
    <source>
        <dbReference type="ARBA" id="ARBA00022679"/>
    </source>
</evidence>
<name>A0A4R2JZ10_9PSEU</name>
<reference evidence="12 13" key="1">
    <citation type="submission" date="2019-03" db="EMBL/GenBank/DDBJ databases">
        <title>Genomic Encyclopedia of Type Strains, Phase IV (KMG-IV): sequencing the most valuable type-strain genomes for metagenomic binning, comparative biology and taxonomic classification.</title>
        <authorList>
            <person name="Goeker M."/>
        </authorList>
    </citation>
    <scope>NUCLEOTIDE SEQUENCE [LARGE SCALE GENOMIC DNA]</scope>
    <source>
        <strain evidence="12 13">DSM 45934</strain>
    </source>
</reference>
<evidence type="ECO:0000313" key="13">
    <source>
        <dbReference type="Proteomes" id="UP000295680"/>
    </source>
</evidence>
<comment type="similarity">
    <text evidence="2">Belongs to the methyltransferase superfamily. L-isoaspartyl/D-aspartyl protein methyltransferase family.</text>
</comment>
<comment type="caution">
    <text evidence="12">The sequence shown here is derived from an EMBL/GenBank/DDBJ whole genome shotgun (WGS) entry which is preliminary data.</text>
</comment>
<dbReference type="GO" id="GO:0004719">
    <property type="term" value="F:protein-L-isoaspartate (D-aspartate) O-methyltransferase activity"/>
    <property type="evidence" value="ECO:0007669"/>
    <property type="project" value="UniProtKB-EC"/>
</dbReference>
<evidence type="ECO:0000256" key="5">
    <source>
        <dbReference type="ARBA" id="ARBA00022490"/>
    </source>
</evidence>
<sequence>MSVRADIDDTAARLRSRLVRALVRGGTLADPRWRDAFLTVPRHAFLPRYFLQRAGRWAAVERGDPDWLNPIYADRVLVTQLDGDGTHWERARAGGPVPGAPTCSSSMPTIMAVMLEALQVGDDDRVLEIGTGTGYNAALLCVRLGDRRISTVDVDRTLAEPARRRLNEAGYHPTCVIMDGANGYPDGAPYDRVLCTCAVPTIPLPWLEQTKPGGIVVTTLSRPIGAGLVRITAGDGPNGQGQVLADDGRFMPLRAPDTQTVAWPAADAVGSTRSARLSAGVISPTSPFEFFAGLGAPGVHAVGAAHNAVLMAHPDGSWARHESATVTQGGPRRLWDEVEAAYQQWVALGEPRRARFGITVTPDVQELWLDRPDSPNRWPLAG</sequence>
<dbReference type="AlphaFoldDB" id="A0A4R2JZ10"/>
<dbReference type="SUPFAM" id="SSF53335">
    <property type="entry name" value="S-adenosyl-L-methionine-dependent methyltransferases"/>
    <property type="match status" value="1"/>
</dbReference>
<protein>
    <recommendedName>
        <fullName evidence="4">Protein-L-isoaspartate O-methyltransferase</fullName>
        <ecNumber evidence="3">2.1.1.77</ecNumber>
    </recommendedName>
    <alternativeName>
        <fullName evidence="11">L-isoaspartyl protein carboxyl methyltransferase</fullName>
    </alternativeName>
    <alternativeName>
        <fullName evidence="9">Protein L-isoaspartyl methyltransferase</fullName>
    </alternativeName>
    <alternativeName>
        <fullName evidence="10">Protein-beta-aspartate methyltransferase</fullName>
    </alternativeName>
</protein>
<dbReference type="EC" id="2.1.1.77" evidence="3"/>
<evidence type="ECO:0000256" key="2">
    <source>
        <dbReference type="ARBA" id="ARBA00005369"/>
    </source>
</evidence>
<evidence type="ECO:0000256" key="4">
    <source>
        <dbReference type="ARBA" id="ARBA00013346"/>
    </source>
</evidence>
<evidence type="ECO:0000256" key="1">
    <source>
        <dbReference type="ARBA" id="ARBA00004496"/>
    </source>
</evidence>
<organism evidence="12 13">
    <name type="scientific">Actinocrispum wychmicini</name>
    <dbReference type="NCBI Taxonomy" id="1213861"/>
    <lineage>
        <taxon>Bacteria</taxon>
        <taxon>Bacillati</taxon>
        <taxon>Actinomycetota</taxon>
        <taxon>Actinomycetes</taxon>
        <taxon>Pseudonocardiales</taxon>
        <taxon>Pseudonocardiaceae</taxon>
        <taxon>Actinocrispum</taxon>
    </lineage>
</organism>
<dbReference type="InterPro" id="IPR026448">
    <property type="entry name" value="Methyltr_grasp"/>
</dbReference>
<keyword evidence="7 12" id="KW-0808">Transferase</keyword>
<dbReference type="CDD" id="cd02440">
    <property type="entry name" value="AdoMet_MTases"/>
    <property type="match status" value="1"/>
</dbReference>
<evidence type="ECO:0000256" key="3">
    <source>
        <dbReference type="ARBA" id="ARBA00011890"/>
    </source>
</evidence>
<dbReference type="EMBL" id="SLWS01000001">
    <property type="protein sequence ID" value="TCO65184.1"/>
    <property type="molecule type" value="Genomic_DNA"/>
</dbReference>
<accession>A0A4R2JZ10</accession>
<evidence type="ECO:0000256" key="10">
    <source>
        <dbReference type="ARBA" id="ARBA00031323"/>
    </source>
</evidence>
<keyword evidence="6 12" id="KW-0489">Methyltransferase</keyword>
<dbReference type="OrthoDB" id="5143400at2"/>
<dbReference type="NCBIfam" id="TIGR04188">
    <property type="entry name" value="methyltr_grsp"/>
    <property type="match status" value="1"/>
</dbReference>
<evidence type="ECO:0000256" key="6">
    <source>
        <dbReference type="ARBA" id="ARBA00022603"/>
    </source>
</evidence>
<dbReference type="InterPro" id="IPR029063">
    <property type="entry name" value="SAM-dependent_MTases_sf"/>
</dbReference>
<dbReference type="GO" id="GO:0032259">
    <property type="term" value="P:methylation"/>
    <property type="evidence" value="ECO:0007669"/>
    <property type="project" value="UniProtKB-KW"/>
</dbReference>
<dbReference type="PANTHER" id="PTHR11579">
    <property type="entry name" value="PROTEIN-L-ISOASPARTATE O-METHYLTRANSFERASE"/>
    <property type="match status" value="1"/>
</dbReference>
<proteinExistence type="inferred from homology"/>
<gene>
    <name evidence="12" type="ORF">EV192_101972</name>
</gene>
<keyword evidence="5" id="KW-0963">Cytoplasm</keyword>
<dbReference type="GO" id="GO:0005737">
    <property type="term" value="C:cytoplasm"/>
    <property type="evidence" value="ECO:0007669"/>
    <property type="project" value="UniProtKB-SubCell"/>
</dbReference>
<dbReference type="PANTHER" id="PTHR11579:SF0">
    <property type="entry name" value="PROTEIN-L-ISOASPARTATE(D-ASPARTATE) O-METHYLTRANSFERASE"/>
    <property type="match status" value="1"/>
</dbReference>
<evidence type="ECO:0000256" key="9">
    <source>
        <dbReference type="ARBA" id="ARBA00030757"/>
    </source>
</evidence>
<dbReference type="Gene3D" id="3.40.50.150">
    <property type="entry name" value="Vaccinia Virus protein VP39"/>
    <property type="match status" value="1"/>
</dbReference>
<evidence type="ECO:0000256" key="11">
    <source>
        <dbReference type="ARBA" id="ARBA00031350"/>
    </source>
</evidence>
<evidence type="ECO:0000256" key="8">
    <source>
        <dbReference type="ARBA" id="ARBA00022691"/>
    </source>
</evidence>